<gene>
    <name evidence="2" type="ORF">GCM10022280_01560</name>
</gene>
<sequence>MTTFTRLALRAALVAPLIALAPGAQAGVGDLLVAPTRIILDGGRGTEIILNNIGEETATYRISVELRRMRADGSFEDVTAPSANEIAARDMIVYAPRRVTLPPRQPQTIRIAARAPAGLADGEYRVHLLFRAVPPPQAPVATPADFKGIGFALTPVYGVTIPVIVRLGNLSAKAGIANVGKTQVDGKPAIGLELSRSGSRSTFGEVRIVKAGMTEPLAAQKGIAVYTELDKRSVAVPIDAKFVAQATGPVTVQYLETVDGVTTKLAETSTVLR</sequence>
<evidence type="ECO:0000313" key="3">
    <source>
        <dbReference type="Proteomes" id="UP001500235"/>
    </source>
</evidence>
<keyword evidence="3" id="KW-1185">Reference proteome</keyword>
<comment type="caution">
    <text evidence="2">The sequence shown here is derived from an EMBL/GenBank/DDBJ whole genome shotgun (WGS) entry which is preliminary data.</text>
</comment>
<dbReference type="InterPro" id="IPR013783">
    <property type="entry name" value="Ig-like_fold"/>
</dbReference>
<evidence type="ECO:0000313" key="2">
    <source>
        <dbReference type="EMBL" id="GAA4008510.1"/>
    </source>
</evidence>
<dbReference type="EMBL" id="BAABBQ010000001">
    <property type="protein sequence ID" value="GAA4008510.1"/>
    <property type="molecule type" value="Genomic_DNA"/>
</dbReference>
<evidence type="ECO:0008006" key="4">
    <source>
        <dbReference type="Google" id="ProtNLM"/>
    </source>
</evidence>
<protein>
    <recommendedName>
        <fullName evidence="4">Molecular chaperone</fullName>
    </recommendedName>
</protein>
<organism evidence="2 3">
    <name type="scientific">Sphingomonas swuensis</name>
    <dbReference type="NCBI Taxonomy" id="977800"/>
    <lineage>
        <taxon>Bacteria</taxon>
        <taxon>Pseudomonadati</taxon>
        <taxon>Pseudomonadota</taxon>
        <taxon>Alphaproteobacteria</taxon>
        <taxon>Sphingomonadales</taxon>
        <taxon>Sphingomonadaceae</taxon>
        <taxon>Sphingomonas</taxon>
    </lineage>
</organism>
<dbReference type="RefSeq" id="WP_344705488.1">
    <property type="nucleotide sequence ID" value="NZ_BAABBQ010000001.1"/>
</dbReference>
<accession>A0ABP7S9H1</accession>
<name>A0ABP7S9H1_9SPHN</name>
<feature type="chain" id="PRO_5047161913" description="Molecular chaperone" evidence="1">
    <location>
        <begin position="27"/>
        <end position="273"/>
    </location>
</feature>
<evidence type="ECO:0000256" key="1">
    <source>
        <dbReference type="SAM" id="SignalP"/>
    </source>
</evidence>
<dbReference type="InterPro" id="IPR008962">
    <property type="entry name" value="PapD-like_sf"/>
</dbReference>
<proteinExistence type="predicted"/>
<dbReference type="SUPFAM" id="SSF49354">
    <property type="entry name" value="PapD-like"/>
    <property type="match status" value="1"/>
</dbReference>
<dbReference type="Proteomes" id="UP001500235">
    <property type="component" value="Unassembled WGS sequence"/>
</dbReference>
<dbReference type="Gene3D" id="2.60.40.10">
    <property type="entry name" value="Immunoglobulins"/>
    <property type="match status" value="1"/>
</dbReference>
<feature type="signal peptide" evidence="1">
    <location>
        <begin position="1"/>
        <end position="26"/>
    </location>
</feature>
<reference evidence="3" key="1">
    <citation type="journal article" date="2019" name="Int. J. Syst. Evol. Microbiol.">
        <title>The Global Catalogue of Microorganisms (GCM) 10K type strain sequencing project: providing services to taxonomists for standard genome sequencing and annotation.</title>
        <authorList>
            <consortium name="The Broad Institute Genomics Platform"/>
            <consortium name="The Broad Institute Genome Sequencing Center for Infectious Disease"/>
            <person name="Wu L."/>
            <person name="Ma J."/>
        </authorList>
    </citation>
    <scope>NUCLEOTIDE SEQUENCE [LARGE SCALE GENOMIC DNA]</scope>
    <source>
        <strain evidence="3">JCM 17563</strain>
    </source>
</reference>
<keyword evidence="1" id="KW-0732">Signal</keyword>